<proteinExistence type="predicted"/>
<accession>D7BZS9</accession>
<dbReference type="NCBIfam" id="TIGR01208">
    <property type="entry name" value="rmlA_long"/>
    <property type="match status" value="1"/>
</dbReference>
<dbReference type="SUPFAM" id="SSF53448">
    <property type="entry name" value="Nucleotide-diphospho-sugar transferases"/>
    <property type="match status" value="1"/>
</dbReference>
<dbReference type="eggNOG" id="COG1209">
    <property type="taxonomic scope" value="Bacteria"/>
</dbReference>
<dbReference type="RefSeq" id="WP_014179434.1">
    <property type="nucleotide sequence ID" value="NC_016582.1"/>
</dbReference>
<protein>
    <submittedName>
        <fullName evidence="3">Glucose-1-phosphate thymidyltransferase</fullName>
    </submittedName>
</protein>
<dbReference type="PANTHER" id="PTHR42883">
    <property type="entry name" value="GLUCOSE-1-PHOSPHATE THYMIDYLTRANSFERASE"/>
    <property type="match status" value="1"/>
</dbReference>
<keyword evidence="3" id="KW-0808">Transferase</keyword>
<dbReference type="PATRIC" id="fig|749414.3.peg.7060"/>
<dbReference type="InterPro" id="IPR005835">
    <property type="entry name" value="NTP_transferase_dom"/>
</dbReference>
<keyword evidence="4" id="KW-1185">Reference proteome</keyword>
<dbReference type="Gene3D" id="3.90.550.10">
    <property type="entry name" value="Spore Coat Polysaccharide Biosynthesis Protein SpsA, Chain A"/>
    <property type="match status" value="1"/>
</dbReference>
<reference evidence="3 4" key="1">
    <citation type="journal article" date="2010" name="J. Bacteriol.">
        <title>Genome sequence of the milbemycin-producing bacterium Streptomyces bingchenggensis.</title>
        <authorList>
            <person name="Wang X.J."/>
            <person name="Yan Y.J."/>
            <person name="Zhang B."/>
            <person name="An J."/>
            <person name="Wang J.J."/>
            <person name="Tian J."/>
            <person name="Jiang L."/>
            <person name="Chen Y.H."/>
            <person name="Huang S.X."/>
            <person name="Yin M."/>
            <person name="Zhang J."/>
            <person name="Gao A.L."/>
            <person name="Liu C.X."/>
            <person name="Zhu Z.X."/>
            <person name="Xiang W.S."/>
        </authorList>
    </citation>
    <scope>NUCLEOTIDE SEQUENCE [LARGE SCALE GENOMIC DNA]</scope>
    <source>
        <strain evidence="3 4">BCW-1</strain>
    </source>
</reference>
<gene>
    <name evidence="3" type="ordered locus">SBI_06864</name>
</gene>
<organism evidence="3 4">
    <name type="scientific">Streptomyces bingchenggensis (strain BCW-1)</name>
    <dbReference type="NCBI Taxonomy" id="749414"/>
    <lineage>
        <taxon>Bacteria</taxon>
        <taxon>Bacillati</taxon>
        <taxon>Actinomycetota</taxon>
        <taxon>Actinomycetes</taxon>
        <taxon>Kitasatosporales</taxon>
        <taxon>Streptomycetaceae</taxon>
        <taxon>Streptomyces</taxon>
    </lineage>
</organism>
<dbReference type="CDD" id="cd04189">
    <property type="entry name" value="G1P_TT_long"/>
    <property type="match status" value="1"/>
</dbReference>
<dbReference type="PANTHER" id="PTHR42883:SF2">
    <property type="entry name" value="THYMIDYLYLTRANSFERASE"/>
    <property type="match status" value="1"/>
</dbReference>
<feature type="region of interest" description="Disordered" evidence="1">
    <location>
        <begin position="335"/>
        <end position="358"/>
    </location>
</feature>
<dbReference type="KEGG" id="sbh:SBI_06864"/>
<evidence type="ECO:0000313" key="4">
    <source>
        <dbReference type="Proteomes" id="UP000000377"/>
    </source>
</evidence>
<evidence type="ECO:0000259" key="2">
    <source>
        <dbReference type="Pfam" id="PF00483"/>
    </source>
</evidence>
<dbReference type="Proteomes" id="UP000000377">
    <property type="component" value="Chromosome"/>
</dbReference>
<dbReference type="AlphaFoldDB" id="D7BZS9"/>
<dbReference type="InterPro" id="IPR005908">
    <property type="entry name" value="G1P_thy_trans_l"/>
</dbReference>
<dbReference type="Pfam" id="PF00483">
    <property type="entry name" value="NTP_transferase"/>
    <property type="match status" value="1"/>
</dbReference>
<name>D7BZS9_STRBB</name>
<dbReference type="STRING" id="749414.SBI_06864"/>
<dbReference type="InterPro" id="IPR029044">
    <property type="entry name" value="Nucleotide-diphossugar_trans"/>
</dbReference>
<sequence length="374" mass="39527">MKALVLSGGSGTRLRPFSYSMPKQLIPIANKPVLEHVLTAIRDLGVTDVGIVVGNQLRAISGALGDGSDLGVRITYIPQDEPLGLAHCVAIARDFLGDDDFVMYLGDNMLPDGVADIAAEFRARRPAAQVVVHKVPDPQAFGVAEVAVDGSVLRLVEKPARPRSDLALVGVYFFTPAVHEAVAAIAPSARGELEITDAIQWLVARGETVRASEYSGYWKDTGQVEDVLDCNRELLRTLTRSVAADVDEASEITGPVVVESGARVVRSRIEGPAIIGAGTLVEDSHVGPYTSVGSDCVLRDTRLDDSIVLDGASLVRVRGLYGSVIGRSAAIATVPAPETAPDTDPETAESTPADTATSRHRLVVGDHTRIEVAA</sequence>
<evidence type="ECO:0000313" key="3">
    <source>
        <dbReference type="EMBL" id="ADI09984.1"/>
    </source>
</evidence>
<dbReference type="EMBL" id="CP002047">
    <property type="protein sequence ID" value="ADI09984.1"/>
    <property type="molecule type" value="Genomic_DNA"/>
</dbReference>
<evidence type="ECO:0000256" key="1">
    <source>
        <dbReference type="SAM" id="MobiDB-lite"/>
    </source>
</evidence>
<dbReference type="HOGENOM" id="CLU_029499_0_1_11"/>
<dbReference type="GO" id="GO:0016740">
    <property type="term" value="F:transferase activity"/>
    <property type="evidence" value="ECO:0007669"/>
    <property type="project" value="UniProtKB-KW"/>
</dbReference>
<feature type="domain" description="Nucleotidyl transferase" evidence="2">
    <location>
        <begin position="2"/>
        <end position="235"/>
    </location>
</feature>